<name>A0A1G2D4W4_9BACT</name>
<protein>
    <submittedName>
        <fullName evidence="1">Uncharacterized protein</fullName>
    </submittedName>
</protein>
<dbReference type="EMBL" id="MHLL01000030">
    <property type="protein sequence ID" value="OGZ08675.1"/>
    <property type="molecule type" value="Genomic_DNA"/>
</dbReference>
<dbReference type="AlphaFoldDB" id="A0A1G2D4W4"/>
<evidence type="ECO:0000313" key="1">
    <source>
        <dbReference type="EMBL" id="OGZ08675.1"/>
    </source>
</evidence>
<gene>
    <name evidence="1" type="ORF">A3D65_01185</name>
</gene>
<proteinExistence type="predicted"/>
<accession>A0A1G2D4W4</accession>
<dbReference type="Proteomes" id="UP000177996">
    <property type="component" value="Unassembled WGS sequence"/>
</dbReference>
<sequence>MNLFHQPKGTNMKQFTATIWAKDDFDTIKVVGEGDSPEEAMNRCLEKSRVYIEVAKNLPNGVTIPAWVAQKMPSLPPDGQRFLLLVQHDDDDDGARYEPIWRIFAVTTSPFELPQVRTPKYVAGEQILIHHFGDAICNDGIRAYLPPNTKEFVNGEWITREAVGGEGRDG</sequence>
<organism evidence="1 2">
    <name type="scientific">Candidatus Lloydbacteria bacterium RIFCSPHIGHO2_02_FULL_50_13</name>
    <dbReference type="NCBI Taxonomy" id="1798661"/>
    <lineage>
        <taxon>Bacteria</taxon>
        <taxon>Candidatus Lloydiibacteriota</taxon>
    </lineage>
</organism>
<reference evidence="1 2" key="1">
    <citation type="journal article" date="2016" name="Nat. Commun.">
        <title>Thousands of microbial genomes shed light on interconnected biogeochemical processes in an aquifer system.</title>
        <authorList>
            <person name="Anantharaman K."/>
            <person name="Brown C.T."/>
            <person name="Hug L.A."/>
            <person name="Sharon I."/>
            <person name="Castelle C.J."/>
            <person name="Probst A.J."/>
            <person name="Thomas B.C."/>
            <person name="Singh A."/>
            <person name="Wilkins M.J."/>
            <person name="Karaoz U."/>
            <person name="Brodie E.L."/>
            <person name="Williams K.H."/>
            <person name="Hubbard S.S."/>
            <person name="Banfield J.F."/>
        </authorList>
    </citation>
    <scope>NUCLEOTIDE SEQUENCE [LARGE SCALE GENOMIC DNA]</scope>
</reference>
<comment type="caution">
    <text evidence="1">The sequence shown here is derived from an EMBL/GenBank/DDBJ whole genome shotgun (WGS) entry which is preliminary data.</text>
</comment>
<evidence type="ECO:0000313" key="2">
    <source>
        <dbReference type="Proteomes" id="UP000177996"/>
    </source>
</evidence>